<keyword evidence="8 10" id="KW-0472">Membrane</keyword>
<dbReference type="NCBIfam" id="TIGR01297">
    <property type="entry name" value="CDF"/>
    <property type="match status" value="1"/>
</dbReference>
<gene>
    <name evidence="13" type="primary">zitB</name>
    <name evidence="13" type="ORF">GCM10011499_05240</name>
</gene>
<evidence type="ECO:0000256" key="1">
    <source>
        <dbReference type="ARBA" id="ARBA00004141"/>
    </source>
</evidence>
<name>A0A916VUZ8_9HYPH</name>
<evidence type="ECO:0000256" key="7">
    <source>
        <dbReference type="ARBA" id="ARBA00023065"/>
    </source>
</evidence>
<evidence type="ECO:0000313" key="13">
    <source>
        <dbReference type="EMBL" id="GGA38791.1"/>
    </source>
</evidence>
<dbReference type="InterPro" id="IPR050681">
    <property type="entry name" value="CDF/SLC30A"/>
</dbReference>
<dbReference type="EMBL" id="BMKB01000001">
    <property type="protein sequence ID" value="GGA38791.1"/>
    <property type="molecule type" value="Genomic_DNA"/>
</dbReference>
<feature type="domain" description="Cation efflux protein cytoplasmic" evidence="12">
    <location>
        <begin position="239"/>
        <end position="312"/>
    </location>
</feature>
<dbReference type="GO" id="GO:0005385">
    <property type="term" value="F:zinc ion transmembrane transporter activity"/>
    <property type="evidence" value="ECO:0007669"/>
    <property type="project" value="TreeGrafter"/>
</dbReference>
<comment type="subcellular location">
    <subcellularLocation>
        <location evidence="1">Membrane</location>
        <topology evidence="1">Multi-pass membrane protein</topology>
    </subcellularLocation>
</comment>
<dbReference type="InterPro" id="IPR058533">
    <property type="entry name" value="Cation_efflux_TM"/>
</dbReference>
<feature type="transmembrane region" description="Helical" evidence="10">
    <location>
        <begin position="77"/>
        <end position="94"/>
    </location>
</feature>
<feature type="region of interest" description="Disordered" evidence="9">
    <location>
        <begin position="1"/>
        <end position="34"/>
    </location>
</feature>
<sequence length="335" mass="36300">MRTTHDHPHPEHHDSHNHQADCAGHHAGGHSHAPKVTRNNERVVLIGFLLTFSFMFAEFIGGILSGSLALIADAGHMLTDAVALALALAAFRFGRRRSDTKRTFGYLRLEVLAGFFNAITLLALTAWIFYEAINRLFEPHPVLAGPMLIVAALGLVINIAVFLMLMQGDTNHVNIKGAMLHVIGDLLGSVAAIAAAIIIYLTGWTPIDPILSVLLSVLILRAAWALLRNTVHILMEGTPPDIDVEIVRADILDSLADIKAVSHLHVWSITSGRTAATLDVAPVDNADYRTIASRVKDLLKQRYGIDHATVEINWTGSGSRCSLAQVAGGHHVHAQ</sequence>
<dbReference type="InterPro" id="IPR002524">
    <property type="entry name" value="Cation_efflux"/>
</dbReference>
<feature type="transmembrane region" description="Helical" evidence="10">
    <location>
        <begin position="43"/>
        <end position="71"/>
    </location>
</feature>
<feature type="transmembrane region" description="Helical" evidence="10">
    <location>
        <begin position="178"/>
        <end position="203"/>
    </location>
</feature>
<feature type="transmembrane region" description="Helical" evidence="10">
    <location>
        <begin position="209"/>
        <end position="227"/>
    </location>
</feature>
<dbReference type="PANTHER" id="PTHR11562">
    <property type="entry name" value="CATION EFFLUX PROTEIN/ ZINC TRANSPORTER"/>
    <property type="match status" value="1"/>
</dbReference>
<keyword evidence="4 10" id="KW-0812">Transmembrane</keyword>
<comment type="caution">
    <text evidence="13">The sequence shown here is derived from an EMBL/GenBank/DDBJ whole genome shotgun (WGS) entry which is preliminary data.</text>
</comment>
<reference evidence="13 14" key="1">
    <citation type="journal article" date="2014" name="Int. J. Syst. Evol. Microbiol.">
        <title>Complete genome sequence of Corynebacterium casei LMG S-19264T (=DSM 44701T), isolated from a smear-ripened cheese.</title>
        <authorList>
            <consortium name="US DOE Joint Genome Institute (JGI-PGF)"/>
            <person name="Walter F."/>
            <person name="Albersmeier A."/>
            <person name="Kalinowski J."/>
            <person name="Ruckert C."/>
        </authorList>
    </citation>
    <scope>NUCLEOTIDE SEQUENCE [LARGE SCALE GENOMIC DNA]</scope>
    <source>
        <strain evidence="13 14">CGMCC 1.15896</strain>
    </source>
</reference>
<evidence type="ECO:0000259" key="11">
    <source>
        <dbReference type="Pfam" id="PF01545"/>
    </source>
</evidence>
<evidence type="ECO:0000256" key="2">
    <source>
        <dbReference type="ARBA" id="ARBA00008873"/>
    </source>
</evidence>
<dbReference type="AlphaFoldDB" id="A0A916VUZ8"/>
<accession>A0A916VUZ8</accession>
<dbReference type="SUPFAM" id="SSF161111">
    <property type="entry name" value="Cation efflux protein transmembrane domain-like"/>
    <property type="match status" value="1"/>
</dbReference>
<keyword evidence="14" id="KW-1185">Reference proteome</keyword>
<keyword evidence="7" id="KW-0406">Ion transport</keyword>
<dbReference type="Gene3D" id="1.20.1510.10">
    <property type="entry name" value="Cation efflux protein transmembrane domain"/>
    <property type="match status" value="1"/>
</dbReference>
<keyword evidence="5" id="KW-0864">Zinc transport</keyword>
<dbReference type="OrthoDB" id="9809646at2"/>
<dbReference type="InterPro" id="IPR027469">
    <property type="entry name" value="Cation_efflux_TMD_sf"/>
</dbReference>
<feature type="compositionally biased region" description="Basic and acidic residues" evidence="9">
    <location>
        <begin position="1"/>
        <end position="19"/>
    </location>
</feature>
<keyword evidence="3" id="KW-0813">Transport</keyword>
<dbReference type="PANTHER" id="PTHR11562:SF17">
    <property type="entry name" value="RE54080P-RELATED"/>
    <property type="match status" value="1"/>
</dbReference>
<dbReference type="Proteomes" id="UP000596977">
    <property type="component" value="Unassembled WGS sequence"/>
</dbReference>
<evidence type="ECO:0000256" key="8">
    <source>
        <dbReference type="ARBA" id="ARBA00023136"/>
    </source>
</evidence>
<proteinExistence type="inferred from homology"/>
<evidence type="ECO:0000256" key="6">
    <source>
        <dbReference type="ARBA" id="ARBA00022989"/>
    </source>
</evidence>
<dbReference type="InterPro" id="IPR027470">
    <property type="entry name" value="Cation_efflux_CTD"/>
</dbReference>
<dbReference type="Pfam" id="PF16916">
    <property type="entry name" value="ZT_dimer"/>
    <property type="match status" value="1"/>
</dbReference>
<feature type="transmembrane region" description="Helical" evidence="10">
    <location>
        <begin position="106"/>
        <end position="130"/>
    </location>
</feature>
<feature type="transmembrane region" description="Helical" evidence="10">
    <location>
        <begin position="142"/>
        <end position="166"/>
    </location>
</feature>
<comment type="similarity">
    <text evidence="2">Belongs to the cation diffusion facilitator (CDF) transporter (TC 2.A.4) family. SLC30A subfamily.</text>
</comment>
<keyword evidence="6 10" id="KW-1133">Transmembrane helix</keyword>
<evidence type="ECO:0000259" key="12">
    <source>
        <dbReference type="Pfam" id="PF16916"/>
    </source>
</evidence>
<evidence type="ECO:0000256" key="9">
    <source>
        <dbReference type="SAM" id="MobiDB-lite"/>
    </source>
</evidence>
<dbReference type="RefSeq" id="WP_127073440.1">
    <property type="nucleotide sequence ID" value="NZ_BMKB01000001.1"/>
</dbReference>
<evidence type="ECO:0000256" key="4">
    <source>
        <dbReference type="ARBA" id="ARBA00022692"/>
    </source>
</evidence>
<organism evidence="13 14">
    <name type="scientific">Pelagibacterium lentulum</name>
    <dbReference type="NCBI Taxonomy" id="2029865"/>
    <lineage>
        <taxon>Bacteria</taxon>
        <taxon>Pseudomonadati</taxon>
        <taxon>Pseudomonadota</taxon>
        <taxon>Alphaproteobacteria</taxon>
        <taxon>Hyphomicrobiales</taxon>
        <taxon>Devosiaceae</taxon>
        <taxon>Pelagibacterium</taxon>
    </lineage>
</organism>
<dbReference type="GO" id="GO:0005886">
    <property type="term" value="C:plasma membrane"/>
    <property type="evidence" value="ECO:0007669"/>
    <property type="project" value="TreeGrafter"/>
</dbReference>
<keyword evidence="5" id="KW-0862">Zinc</keyword>
<evidence type="ECO:0000256" key="3">
    <source>
        <dbReference type="ARBA" id="ARBA00022448"/>
    </source>
</evidence>
<dbReference type="Pfam" id="PF01545">
    <property type="entry name" value="Cation_efflux"/>
    <property type="match status" value="1"/>
</dbReference>
<evidence type="ECO:0000256" key="5">
    <source>
        <dbReference type="ARBA" id="ARBA00022906"/>
    </source>
</evidence>
<evidence type="ECO:0000256" key="10">
    <source>
        <dbReference type="SAM" id="Phobius"/>
    </source>
</evidence>
<feature type="domain" description="Cation efflux protein transmembrane" evidence="11">
    <location>
        <begin position="44"/>
        <end position="235"/>
    </location>
</feature>
<evidence type="ECO:0000313" key="14">
    <source>
        <dbReference type="Proteomes" id="UP000596977"/>
    </source>
</evidence>
<protein>
    <submittedName>
        <fullName evidence="13">Cation efflux protein</fullName>
    </submittedName>
</protein>